<feature type="region of interest" description="Disordered" evidence="9">
    <location>
        <begin position="730"/>
        <end position="774"/>
    </location>
</feature>
<dbReference type="Pfam" id="PF22379">
    <property type="entry name" value="OB_MCM10"/>
    <property type="match status" value="1"/>
</dbReference>
<evidence type="ECO:0000313" key="12">
    <source>
        <dbReference type="Proteomes" id="UP000239649"/>
    </source>
</evidence>
<evidence type="ECO:0000256" key="4">
    <source>
        <dbReference type="ARBA" id="ARBA00022705"/>
    </source>
</evidence>
<feature type="region of interest" description="Disordered" evidence="9">
    <location>
        <begin position="829"/>
        <end position="945"/>
    </location>
</feature>
<feature type="region of interest" description="Disordered" evidence="9">
    <location>
        <begin position="316"/>
        <end position="404"/>
    </location>
</feature>
<evidence type="ECO:0000313" key="11">
    <source>
        <dbReference type="EMBL" id="PSC68556.1"/>
    </source>
</evidence>
<comment type="subcellular location">
    <subcellularLocation>
        <location evidence="1">Nucleus</location>
    </subcellularLocation>
</comment>
<dbReference type="GO" id="GO:0003688">
    <property type="term" value="F:DNA replication origin binding"/>
    <property type="evidence" value="ECO:0007669"/>
    <property type="project" value="TreeGrafter"/>
</dbReference>
<reference evidence="11 12" key="1">
    <citation type="journal article" date="2018" name="Plant J.">
        <title>Genome sequences of Chlorella sorokiniana UTEX 1602 and Micractinium conductrix SAG 241.80: implications to maltose excretion by a green alga.</title>
        <authorList>
            <person name="Arriola M.B."/>
            <person name="Velmurugan N."/>
            <person name="Zhang Y."/>
            <person name="Plunkett M.H."/>
            <person name="Hondzo H."/>
            <person name="Barney B.M."/>
        </authorList>
    </citation>
    <scope>NUCLEOTIDE SEQUENCE [LARGE SCALE GENOMIC DNA]</scope>
    <source>
        <strain evidence="11 12">SAG 241.80</strain>
    </source>
</reference>
<evidence type="ECO:0000256" key="2">
    <source>
        <dbReference type="ARBA" id="ARBA00009679"/>
    </source>
</evidence>
<keyword evidence="5" id="KW-0479">Metal-binding</keyword>
<dbReference type="InterPro" id="IPR040184">
    <property type="entry name" value="Mcm10"/>
</dbReference>
<organism evidence="11 12">
    <name type="scientific">Micractinium conductrix</name>
    <dbReference type="NCBI Taxonomy" id="554055"/>
    <lineage>
        <taxon>Eukaryota</taxon>
        <taxon>Viridiplantae</taxon>
        <taxon>Chlorophyta</taxon>
        <taxon>core chlorophytes</taxon>
        <taxon>Trebouxiophyceae</taxon>
        <taxon>Chlorellales</taxon>
        <taxon>Chlorellaceae</taxon>
        <taxon>Chlorella clade</taxon>
        <taxon>Micractinium</taxon>
    </lineage>
</organism>
<dbReference type="Proteomes" id="UP000239649">
    <property type="component" value="Unassembled WGS sequence"/>
</dbReference>
<evidence type="ECO:0000256" key="6">
    <source>
        <dbReference type="ARBA" id="ARBA00022771"/>
    </source>
</evidence>
<dbReference type="PANTHER" id="PTHR13454:SF11">
    <property type="entry name" value="PROTEIN MCM10 HOMOLOG"/>
    <property type="match status" value="1"/>
</dbReference>
<dbReference type="PANTHER" id="PTHR13454">
    <property type="entry name" value="PROTEIN MCM10 HOMOLOG"/>
    <property type="match status" value="1"/>
</dbReference>
<evidence type="ECO:0000259" key="10">
    <source>
        <dbReference type="SMART" id="SM01280"/>
    </source>
</evidence>
<evidence type="ECO:0000256" key="7">
    <source>
        <dbReference type="ARBA" id="ARBA00022833"/>
    </source>
</evidence>
<dbReference type="GO" id="GO:0003697">
    <property type="term" value="F:single-stranded DNA binding"/>
    <property type="evidence" value="ECO:0007669"/>
    <property type="project" value="InterPro"/>
</dbReference>
<feature type="region of interest" description="Disordered" evidence="9">
    <location>
        <begin position="142"/>
        <end position="164"/>
    </location>
</feature>
<gene>
    <name evidence="11" type="ORF">C2E20_7884</name>
</gene>
<dbReference type="AlphaFoldDB" id="A0A2P6V391"/>
<feature type="compositionally biased region" description="Low complexity" evidence="9">
    <location>
        <begin position="848"/>
        <end position="872"/>
    </location>
</feature>
<dbReference type="OrthoDB" id="273123at2759"/>
<dbReference type="Gene3D" id="2.40.50.140">
    <property type="entry name" value="Nucleic acid-binding proteins"/>
    <property type="match status" value="1"/>
</dbReference>
<feature type="compositionally biased region" description="Low complexity" evidence="9">
    <location>
        <begin position="328"/>
        <end position="341"/>
    </location>
</feature>
<evidence type="ECO:0000256" key="5">
    <source>
        <dbReference type="ARBA" id="ARBA00022723"/>
    </source>
</evidence>
<dbReference type="Pfam" id="PF24863">
    <property type="entry name" value="zf-CCCH_Mcm10"/>
    <property type="match status" value="1"/>
</dbReference>
<proteinExistence type="inferred from homology"/>
<name>A0A2P6V391_9CHLO</name>
<dbReference type="InterPro" id="IPR055065">
    <property type="entry name" value="OB_MCM10"/>
</dbReference>
<evidence type="ECO:0000256" key="1">
    <source>
        <dbReference type="ARBA" id="ARBA00004123"/>
    </source>
</evidence>
<feature type="compositionally biased region" description="Low complexity" evidence="9">
    <location>
        <begin position="352"/>
        <end position="363"/>
    </location>
</feature>
<keyword evidence="6" id="KW-0863">Zinc-finger</keyword>
<feature type="domain" description="Replication factor Mcm10 C-terminal" evidence="10">
    <location>
        <begin position="634"/>
        <end position="1117"/>
    </location>
</feature>
<evidence type="ECO:0000256" key="9">
    <source>
        <dbReference type="SAM" id="MobiDB-lite"/>
    </source>
</evidence>
<dbReference type="InterPro" id="IPR056508">
    <property type="entry name" value="HPAT-like"/>
</dbReference>
<evidence type="ECO:0000256" key="8">
    <source>
        <dbReference type="ARBA" id="ARBA00023242"/>
    </source>
</evidence>
<dbReference type="InterPro" id="IPR012340">
    <property type="entry name" value="NA-bd_OB-fold"/>
</dbReference>
<sequence length="1118" mass="118146">MFILAGAHYSGLRTESVSKKWAPTDLAAASLRNITVTSAHLAKVVAGPVTAKNPSKKEYKDWGLAMKRIHGYYAVVNKTGLFDPAKAPTVAVGRSNGGKTTVVNKTGLFDPAKAPTVAVGRSNGGKTTVVNKTGLFDPAKAPTVAVGRSNGGKTTAKNRRASADPRHCHRVLIVDKQGTVVHFVDFTGVTAYQSKQTAVKQFVKDGTAMKFRQTGLPGRVCWPAYLEPAPVSSELAGAENAGGDKMVAFTRILHRTTDDALSNKLPTFRANPLHPECDGWCEYPVADRPNAVRQFLLAAKADPSLIKAPWLYMIETSAQPPDQPPDQPTSGAPKPASAPSSGGTGGPRLSWAARAAAAGAAGAVPPGHQPRHAVLLPPGAIPRSAPPPQLLQPGSTPATVPRPGVAIFGAAPQRVGAASGGGGSATAGGFTDVGQGTLVERYAGLKIKNPRVAHTQLRGRLTDTAVLKLGQVKQRHRTAGLEGTWSTICVIGEKSKPRETAAGRCYSIWKVTDLDQTCLSLFLFSGAHDDLWKEPEGTIIALFTPKVRAEGDFSLSVESAEQVWVLGQSPEFGYCKATKKNGEPCRMPVNAARCPYCVYHVQSEYNKMKPVGRNEFQTSNLKTAFRPGMQRGLKWTPGQFETQTAKQQRMKSVAAEQLQGLAADARERGSAAGARYLDTVANPAAAAAAEAASHRKLTPAAAIAAAANKGAVAAALAAAPIPLGRSGGSLVLQLPGQPRQQKRRQGAAPTAAAADAKRRRSGGGSGGGGGATGDEEAMIDLEEDEEVGDELASADDARRRAIQLLRAAGGARDPNDSSGQVPAVLQADVRRRQQQQQAAEQEQDAGQRRGSQQQSAAAARSLQQRGSQQQQKARGDAGRAVLAQLPSNCPPPPLPSVVSGGPSGSRPPPPARRPPAPLPGGGSGKLAAARQALSGRPAAAAKQPAAPKSAMEAAFGSVLQEAASSGAAARGTRYKDLVEDEEFEKLDKVMAALEAKDEAAAKMEKITKLTVQAFRCKLCVYTSERRRPECAAHSHAVERVEATKRWWQCESCRHRFATVGLKYPSNRCPKCDRPGCHFQAVSMLRPPKEGDLERQQSGLASRDNIMARGHEQKWCNSW</sequence>
<comment type="caution">
    <text evidence="11">The sequence shown here is derived from an EMBL/GenBank/DDBJ whole genome shotgun (WGS) entry which is preliminary data.</text>
</comment>
<dbReference type="SMART" id="SM01280">
    <property type="entry name" value="Mcm10"/>
    <property type="match status" value="1"/>
</dbReference>
<feature type="compositionally biased region" description="Pro residues" evidence="9">
    <location>
        <begin position="905"/>
        <end position="918"/>
    </location>
</feature>
<keyword evidence="8" id="KW-0539">Nucleus</keyword>
<dbReference type="GO" id="GO:0006270">
    <property type="term" value="P:DNA replication initiation"/>
    <property type="evidence" value="ECO:0007669"/>
    <property type="project" value="InterPro"/>
</dbReference>
<dbReference type="GO" id="GO:0008270">
    <property type="term" value="F:zinc ion binding"/>
    <property type="evidence" value="ECO:0007669"/>
    <property type="project" value="UniProtKB-KW"/>
</dbReference>
<comment type="similarity">
    <text evidence="2">Belongs to the MCM10 family.</text>
</comment>
<evidence type="ECO:0000256" key="3">
    <source>
        <dbReference type="ARBA" id="ARBA00017770"/>
    </source>
</evidence>
<keyword evidence="12" id="KW-1185">Reference proteome</keyword>
<protein>
    <recommendedName>
        <fullName evidence="3">Protein MCM10 homolog</fullName>
    </recommendedName>
</protein>
<dbReference type="InterPro" id="IPR015411">
    <property type="entry name" value="Rep_factor_Mcm10_C"/>
</dbReference>
<keyword evidence="7" id="KW-0862">Zinc</keyword>
<dbReference type="EMBL" id="LHPF02000036">
    <property type="protein sequence ID" value="PSC68556.1"/>
    <property type="molecule type" value="Genomic_DNA"/>
</dbReference>
<dbReference type="Pfam" id="PF09329">
    <property type="entry name" value="zf-primase"/>
    <property type="match status" value="1"/>
</dbReference>
<dbReference type="InterPro" id="IPR015408">
    <property type="entry name" value="Znf_Mcm10/DnaG"/>
</dbReference>
<accession>A0A2P6V391</accession>
<dbReference type="Pfam" id="PF23452">
    <property type="entry name" value="HPAT"/>
    <property type="match status" value="1"/>
</dbReference>
<dbReference type="GO" id="GO:0043596">
    <property type="term" value="C:nuclear replication fork"/>
    <property type="evidence" value="ECO:0007669"/>
    <property type="project" value="TreeGrafter"/>
</dbReference>
<feature type="compositionally biased region" description="Gly residues" evidence="9">
    <location>
        <begin position="762"/>
        <end position="772"/>
    </location>
</feature>
<dbReference type="STRING" id="554055.A0A2P6V391"/>
<keyword evidence="4" id="KW-0235">DNA replication</keyword>